<dbReference type="GeneID" id="31356183"/>
<evidence type="ECO:0000313" key="1">
    <source>
        <dbReference type="EMBL" id="EFA86846.1"/>
    </source>
</evidence>
<dbReference type="OMA" id="ESTEFCA"/>
<dbReference type="InParanoid" id="D3AX23"/>
<dbReference type="AlphaFoldDB" id="D3AX23"/>
<dbReference type="SUPFAM" id="SSF55811">
    <property type="entry name" value="Nudix"/>
    <property type="match status" value="1"/>
</dbReference>
<keyword evidence="2" id="KW-1185">Reference proteome</keyword>
<dbReference type="Proteomes" id="UP000001396">
    <property type="component" value="Unassembled WGS sequence"/>
</dbReference>
<evidence type="ECO:0008006" key="3">
    <source>
        <dbReference type="Google" id="ProtNLM"/>
    </source>
</evidence>
<accession>D3AX23</accession>
<protein>
    <recommendedName>
        <fullName evidence="3">Nudix hydrolase domain-containing protein</fullName>
    </recommendedName>
</protein>
<comment type="caution">
    <text evidence="1">The sequence shown here is derived from an EMBL/GenBank/DDBJ whole genome shotgun (WGS) entry which is preliminary data.</text>
</comment>
<reference evidence="1 2" key="1">
    <citation type="journal article" date="2011" name="Genome Res.">
        <title>Phylogeny-wide analysis of social amoeba genomes highlights ancient origins for complex intercellular communication.</title>
        <authorList>
            <person name="Heidel A.J."/>
            <person name="Lawal H.M."/>
            <person name="Felder M."/>
            <person name="Schilde C."/>
            <person name="Helps N.R."/>
            <person name="Tunggal B."/>
            <person name="Rivero F."/>
            <person name="John U."/>
            <person name="Schleicher M."/>
            <person name="Eichinger L."/>
            <person name="Platzer M."/>
            <person name="Noegel A.A."/>
            <person name="Schaap P."/>
            <person name="Gloeckner G."/>
        </authorList>
    </citation>
    <scope>NUCLEOTIDE SEQUENCE [LARGE SCALE GENOMIC DNA]</scope>
    <source>
        <strain evidence="2">ATCC 26659 / Pp 5 / PN500</strain>
    </source>
</reference>
<dbReference type="EMBL" id="ADBJ01000002">
    <property type="protein sequence ID" value="EFA86846.1"/>
    <property type="molecule type" value="Genomic_DNA"/>
</dbReference>
<dbReference type="InterPro" id="IPR015797">
    <property type="entry name" value="NUDIX_hydrolase-like_dom_sf"/>
</dbReference>
<proteinExistence type="predicted"/>
<dbReference type="FunCoup" id="D3AX23">
    <property type="interactions" value="805"/>
</dbReference>
<evidence type="ECO:0000313" key="2">
    <source>
        <dbReference type="Proteomes" id="UP000001396"/>
    </source>
</evidence>
<organism evidence="1 2">
    <name type="scientific">Heterostelium pallidum (strain ATCC 26659 / Pp 5 / PN500)</name>
    <name type="common">Cellular slime mold</name>
    <name type="synonym">Polysphondylium pallidum</name>
    <dbReference type="NCBI Taxonomy" id="670386"/>
    <lineage>
        <taxon>Eukaryota</taxon>
        <taxon>Amoebozoa</taxon>
        <taxon>Evosea</taxon>
        <taxon>Eumycetozoa</taxon>
        <taxon>Dictyostelia</taxon>
        <taxon>Acytosteliales</taxon>
        <taxon>Acytosteliaceae</taxon>
        <taxon>Heterostelium</taxon>
    </lineage>
</organism>
<gene>
    <name evidence="1" type="ORF">PPL_00651</name>
</gene>
<dbReference type="RefSeq" id="XP_020438949.1">
    <property type="nucleotide sequence ID" value="XM_020571675.1"/>
</dbReference>
<name>D3AX23_HETP5</name>
<sequence>MSSEECSASGVLPYLYKNGVLYFMLGLEGRGLSDFGGFSDHNETAFDNASREFSEETMGLFCLTHELRGNKQGVIRSSAIMKTIISSIGLHDLLVKKVINPSNRYQMYIAPVARWVLPEEFERTSDVNDKRAFAERIRCVEKQKIAWFNADELLDSLNEFSPSLKVDGFTEKVFTQFRRTLLHRDSLEFIKFLQRQDPTIQTQLINQFWIDS</sequence>